<evidence type="ECO:0000259" key="9">
    <source>
        <dbReference type="PROSITE" id="PS50195"/>
    </source>
</evidence>
<dbReference type="InterPro" id="IPR028662">
    <property type="entry name" value="SNX8/Mvp1"/>
</dbReference>
<feature type="domain" description="PX" evidence="9">
    <location>
        <begin position="234"/>
        <end position="340"/>
    </location>
</feature>
<proteinExistence type="inferred from homology"/>
<evidence type="ECO:0000256" key="2">
    <source>
        <dbReference type="ARBA" id="ARBA00004496"/>
    </source>
</evidence>
<dbReference type="GO" id="GO:0005768">
    <property type="term" value="C:endosome"/>
    <property type="evidence" value="ECO:0007669"/>
    <property type="project" value="TreeGrafter"/>
</dbReference>
<name>A0A0C9ZTP8_9AGAM</name>
<dbReference type="InterPro" id="IPR011992">
    <property type="entry name" value="EF-hand-dom_pair"/>
</dbReference>
<dbReference type="Pfam" id="PF00787">
    <property type="entry name" value="PX"/>
    <property type="match status" value="1"/>
</dbReference>
<sequence length="674" mass="75642">MFNAPRAAQRYGATSVNGLGGSFVDEDPLAISIYDDPWSSVPSPTPPPIHNVNSAFTSVIANATIPELYHRAFAAVDGTNTGEVSVNALTRVLAISSLPAATVDRIVNLVSSKPRVSSLEFYVALALVALAQMGKDISIEQVAALAAENDLPIPALDIDTLQSRSSTFSSPYMPYRQNTMTTFRPPTFAPEDPWNVSRYPNQGTYDFSQPRTSSTNGLTSTFAGSGLPRGWWNRQETAEVKILGQQGFILNRYTVYEIKTDRAAPVHRRYSEFVFLWDCLVRRYPFRLLPALPPKRVQPDAAFLEQRRKGLARFLNAVMNHPVIKEDGLLAIFLSEPSLESWRKQTSISLEEESVSKRVEPIEEMSIPSDLEEKLAIVRGKLSPLIEQWQRICILAERMIKRHEAAAVRVPSGLWRTYLPAHFAPPLFSPVPPLDVGVYAGHLDGHGPTSSTASLLSDSVFSTRMTRSNVNLLDDQADMTRLANVLRAIAEVNERCWRGDECDLCDGVRKGIGHVATHTQHHSDLLEERTNMLLHSTLESLKSQRDLYVAMRDLFARHERLAVDNVDRLKKRIDSNSMKLESIKAGQKEGWQEDADRVVVLIEKDQATIASLLNRRVFIRACMWHELRVVLHNRENVLLSRLTQTFAREEQAFADRVLANWVSLGNEVERMPLE</sequence>
<dbReference type="PROSITE" id="PS50195">
    <property type="entry name" value="PX"/>
    <property type="match status" value="1"/>
</dbReference>
<dbReference type="Pfam" id="PF19566">
    <property type="entry name" value="Snx8_BAR_dom"/>
    <property type="match status" value="1"/>
</dbReference>
<dbReference type="InterPro" id="IPR036871">
    <property type="entry name" value="PX_dom_sf"/>
</dbReference>
<organism evidence="10 11">
    <name type="scientific">Pisolithus microcarpus 441</name>
    <dbReference type="NCBI Taxonomy" id="765257"/>
    <lineage>
        <taxon>Eukaryota</taxon>
        <taxon>Fungi</taxon>
        <taxon>Dikarya</taxon>
        <taxon>Basidiomycota</taxon>
        <taxon>Agaricomycotina</taxon>
        <taxon>Agaricomycetes</taxon>
        <taxon>Agaricomycetidae</taxon>
        <taxon>Boletales</taxon>
        <taxon>Sclerodermatineae</taxon>
        <taxon>Pisolithaceae</taxon>
        <taxon>Pisolithus</taxon>
    </lineage>
</organism>
<dbReference type="InterPro" id="IPR045734">
    <property type="entry name" value="Snx8_BAR_dom"/>
</dbReference>
<evidence type="ECO:0000256" key="6">
    <source>
        <dbReference type="ARBA" id="ARBA00022490"/>
    </source>
</evidence>
<dbReference type="SMART" id="SM00312">
    <property type="entry name" value="PX"/>
    <property type="match status" value="1"/>
</dbReference>
<dbReference type="GO" id="GO:0006623">
    <property type="term" value="P:protein targeting to vacuole"/>
    <property type="evidence" value="ECO:0007669"/>
    <property type="project" value="TreeGrafter"/>
</dbReference>
<evidence type="ECO:0000256" key="1">
    <source>
        <dbReference type="ARBA" id="ARBA00004287"/>
    </source>
</evidence>
<dbReference type="EMBL" id="KN833731">
    <property type="protein sequence ID" value="KIK23003.1"/>
    <property type="molecule type" value="Genomic_DNA"/>
</dbReference>
<dbReference type="STRING" id="765257.A0A0C9ZTP8"/>
<dbReference type="GO" id="GO:0042147">
    <property type="term" value="P:retrograde transport, endosome to Golgi"/>
    <property type="evidence" value="ECO:0007669"/>
    <property type="project" value="InterPro"/>
</dbReference>
<dbReference type="GO" id="GO:0005829">
    <property type="term" value="C:cytosol"/>
    <property type="evidence" value="ECO:0007669"/>
    <property type="project" value="GOC"/>
</dbReference>
<evidence type="ECO:0000256" key="8">
    <source>
        <dbReference type="ARBA" id="ARBA00023136"/>
    </source>
</evidence>
<dbReference type="GO" id="GO:0016020">
    <property type="term" value="C:membrane"/>
    <property type="evidence" value="ECO:0007669"/>
    <property type="project" value="UniProtKB-SubCell"/>
</dbReference>
<keyword evidence="5" id="KW-0813">Transport</keyword>
<dbReference type="PANTHER" id="PTHR47554">
    <property type="entry name" value="SORTING NEXIN MVP1"/>
    <property type="match status" value="1"/>
</dbReference>
<accession>A0A0C9ZTP8</accession>
<dbReference type="OrthoDB" id="10064318at2759"/>
<keyword evidence="11" id="KW-1185">Reference proteome</keyword>
<evidence type="ECO:0000256" key="3">
    <source>
        <dbReference type="ARBA" id="ARBA00010883"/>
    </source>
</evidence>
<dbReference type="Proteomes" id="UP000054018">
    <property type="component" value="Unassembled WGS sequence"/>
</dbReference>
<evidence type="ECO:0000313" key="10">
    <source>
        <dbReference type="EMBL" id="KIK23003.1"/>
    </source>
</evidence>
<dbReference type="InterPro" id="IPR001683">
    <property type="entry name" value="PX_dom"/>
</dbReference>
<gene>
    <name evidence="10" type="ORF">PISMIDRAFT_101264</name>
</gene>
<dbReference type="AlphaFoldDB" id="A0A0C9ZTP8"/>
<keyword evidence="6" id="KW-0963">Cytoplasm</keyword>
<comment type="subcellular location">
    <subcellularLocation>
        <location evidence="2">Cytoplasm</location>
    </subcellularLocation>
    <subcellularLocation>
        <location evidence="1">Membrane</location>
        <topology evidence="1">Peripheral membrane protein</topology>
        <orientation evidence="1">Cytoplasmic side</orientation>
    </subcellularLocation>
</comment>
<dbReference type="HOGENOM" id="CLU_009058_1_1_1"/>
<dbReference type="Gene3D" id="3.30.1520.10">
    <property type="entry name" value="Phox-like domain"/>
    <property type="match status" value="1"/>
</dbReference>
<keyword evidence="8" id="KW-0472">Membrane</keyword>
<dbReference type="PANTHER" id="PTHR47554:SF1">
    <property type="entry name" value="SORTING NEXIN MVP1"/>
    <property type="match status" value="1"/>
</dbReference>
<dbReference type="SUPFAM" id="SSF64268">
    <property type="entry name" value="PX domain"/>
    <property type="match status" value="1"/>
</dbReference>
<protein>
    <recommendedName>
        <fullName evidence="4">Sorting nexin MVP1</fullName>
    </recommendedName>
</protein>
<dbReference type="GO" id="GO:0032266">
    <property type="term" value="F:phosphatidylinositol-3-phosphate binding"/>
    <property type="evidence" value="ECO:0007669"/>
    <property type="project" value="TreeGrafter"/>
</dbReference>
<reference evidence="10 11" key="1">
    <citation type="submission" date="2014-04" db="EMBL/GenBank/DDBJ databases">
        <authorList>
            <consortium name="DOE Joint Genome Institute"/>
            <person name="Kuo A."/>
            <person name="Kohler A."/>
            <person name="Costa M.D."/>
            <person name="Nagy L.G."/>
            <person name="Floudas D."/>
            <person name="Copeland A."/>
            <person name="Barry K.W."/>
            <person name="Cichocki N."/>
            <person name="Veneault-Fourrey C."/>
            <person name="LaButti K."/>
            <person name="Lindquist E.A."/>
            <person name="Lipzen A."/>
            <person name="Lundell T."/>
            <person name="Morin E."/>
            <person name="Murat C."/>
            <person name="Sun H."/>
            <person name="Tunlid A."/>
            <person name="Henrissat B."/>
            <person name="Grigoriev I.V."/>
            <person name="Hibbett D.S."/>
            <person name="Martin F."/>
            <person name="Nordberg H.P."/>
            <person name="Cantor M.N."/>
            <person name="Hua S.X."/>
        </authorList>
    </citation>
    <scope>NUCLEOTIDE SEQUENCE [LARGE SCALE GENOMIC DNA]</scope>
    <source>
        <strain evidence="10 11">441</strain>
    </source>
</reference>
<evidence type="ECO:0000256" key="7">
    <source>
        <dbReference type="ARBA" id="ARBA00022927"/>
    </source>
</evidence>
<evidence type="ECO:0000313" key="11">
    <source>
        <dbReference type="Proteomes" id="UP000054018"/>
    </source>
</evidence>
<reference evidence="11" key="2">
    <citation type="submission" date="2015-01" db="EMBL/GenBank/DDBJ databases">
        <title>Evolutionary Origins and Diversification of the Mycorrhizal Mutualists.</title>
        <authorList>
            <consortium name="DOE Joint Genome Institute"/>
            <consortium name="Mycorrhizal Genomics Consortium"/>
            <person name="Kohler A."/>
            <person name="Kuo A."/>
            <person name="Nagy L.G."/>
            <person name="Floudas D."/>
            <person name="Copeland A."/>
            <person name="Barry K.W."/>
            <person name="Cichocki N."/>
            <person name="Veneault-Fourrey C."/>
            <person name="LaButti K."/>
            <person name="Lindquist E.A."/>
            <person name="Lipzen A."/>
            <person name="Lundell T."/>
            <person name="Morin E."/>
            <person name="Murat C."/>
            <person name="Riley R."/>
            <person name="Ohm R."/>
            <person name="Sun H."/>
            <person name="Tunlid A."/>
            <person name="Henrissat B."/>
            <person name="Grigoriev I.V."/>
            <person name="Hibbett D.S."/>
            <person name="Martin F."/>
        </authorList>
    </citation>
    <scope>NUCLEOTIDE SEQUENCE [LARGE SCALE GENOMIC DNA]</scope>
    <source>
        <strain evidence="11">441</strain>
    </source>
</reference>
<evidence type="ECO:0000256" key="4">
    <source>
        <dbReference type="ARBA" id="ARBA00014268"/>
    </source>
</evidence>
<dbReference type="Gene3D" id="1.10.238.10">
    <property type="entry name" value="EF-hand"/>
    <property type="match status" value="1"/>
</dbReference>
<dbReference type="SUPFAM" id="SSF47473">
    <property type="entry name" value="EF-hand"/>
    <property type="match status" value="1"/>
</dbReference>
<evidence type="ECO:0000256" key="5">
    <source>
        <dbReference type="ARBA" id="ARBA00022448"/>
    </source>
</evidence>
<keyword evidence="7" id="KW-0653">Protein transport</keyword>
<comment type="similarity">
    <text evidence="3">Belongs to the sorting nexin family.</text>
</comment>
<dbReference type="CDD" id="cd07597">
    <property type="entry name" value="BAR_SNX8"/>
    <property type="match status" value="1"/>
</dbReference>